<evidence type="ECO:0000313" key="2">
    <source>
        <dbReference type="Proteomes" id="UP000001882"/>
    </source>
</evidence>
<gene>
    <name evidence="1" type="ordered locus">MCP_2188</name>
</gene>
<organism evidence="1 2">
    <name type="scientific">Methanocella paludicola (strain DSM 17711 / JCM 13418 / NBRC 101707 / SANAE)</name>
    <dbReference type="NCBI Taxonomy" id="304371"/>
    <lineage>
        <taxon>Archaea</taxon>
        <taxon>Methanobacteriati</taxon>
        <taxon>Methanobacteriota</taxon>
        <taxon>Stenosarchaea group</taxon>
        <taxon>Methanomicrobia</taxon>
        <taxon>Methanocellales</taxon>
        <taxon>Methanocellaceae</taxon>
        <taxon>Methanocella</taxon>
    </lineage>
</organism>
<dbReference type="PROSITE" id="PS51257">
    <property type="entry name" value="PROKAR_LIPOPROTEIN"/>
    <property type="match status" value="1"/>
</dbReference>
<protein>
    <submittedName>
        <fullName evidence="1">Uncharacterized protein</fullName>
    </submittedName>
</protein>
<reference evidence="1 2" key="2">
    <citation type="journal article" date="2008" name="Int. J. Syst. Evol. Microbiol.">
        <title>Methanocella paludicola gen. nov., sp. nov., a methane-producing archaeon, the first isolate of the lineage 'Rice Cluster I', and proposal of the new archaeal order Methanocellales ord. nov.</title>
        <authorList>
            <person name="Sakai S."/>
            <person name="Imachi H."/>
            <person name="Hanada S."/>
            <person name="Ohashi A."/>
            <person name="Harada H."/>
            <person name="Kamagata Y."/>
        </authorList>
    </citation>
    <scope>NUCLEOTIDE SEQUENCE [LARGE SCALE GENOMIC DNA]</scope>
    <source>
        <strain evidence="2">DSM 17711 / JCM 13418 / NBRC 101707 / SANAE</strain>
    </source>
</reference>
<dbReference type="STRING" id="304371.MCP_2188"/>
<reference evidence="2" key="3">
    <citation type="journal article" date="2011" name="PLoS ONE">
        <title>Genome sequence of a mesophilic hydrogenotrophic methanogen Methanocella paludicola, the first cultivated representative of the order Methanocellales.</title>
        <authorList>
            <person name="Sakai S."/>
            <person name="Takaki Y."/>
            <person name="Shimamura S."/>
            <person name="Sekine M."/>
            <person name="Tajima T."/>
            <person name="Kosugi H."/>
            <person name="Ichikawa N."/>
            <person name="Tasumi E."/>
            <person name="Hiraki A.T."/>
            <person name="Shimizu A."/>
            <person name="Kato Y."/>
            <person name="Nishiko R."/>
            <person name="Mori K."/>
            <person name="Fujita N."/>
            <person name="Imachi H."/>
            <person name="Takai K."/>
        </authorList>
    </citation>
    <scope>NUCLEOTIDE SEQUENCE [LARGE SCALE GENOMIC DNA]</scope>
    <source>
        <strain evidence="2">DSM 17711 / JCM 13418 / NBRC 101707 / SANAE</strain>
    </source>
</reference>
<dbReference type="AlphaFoldDB" id="D1Z0N8"/>
<dbReference type="GeneID" id="8682033"/>
<accession>D1Z0N8</accession>
<dbReference type="Proteomes" id="UP000001882">
    <property type="component" value="Chromosome"/>
</dbReference>
<name>D1Z0N8_METPS</name>
<sequence length="191" mass="20136">MMKMDKGLLLALIVLMIVVLSGCVCPAPFGASPTVAPTVTVTPGPSTTTAPPTIPPVRSLTTGTQIVWELQGGYGQLVVKNQITGQDAVVILAPASDPGTAVLAVYVKSGQDWTVDGITDGQYVLYDMVGTNWDDAGKQFEHTSEYARFDSTLNYYTTDTESKVYTITLSGAGSGDTLSRPVKPDDMPSLG</sequence>
<reference evidence="1 2" key="1">
    <citation type="journal article" date="2007" name="Appl. Environ. Microbiol.">
        <title>Isolation of key methanogens for global methane emission from rice paddy fields: a novel isolate affiliated with the clone cluster rice cluster I.</title>
        <authorList>
            <person name="Sakai S."/>
            <person name="Imachi H."/>
            <person name="Sekiguchi Y."/>
            <person name="Ohashi A."/>
            <person name="Harada H."/>
            <person name="Kamagata Y."/>
        </authorList>
    </citation>
    <scope>NUCLEOTIDE SEQUENCE [LARGE SCALE GENOMIC DNA]</scope>
    <source>
        <strain evidence="2">DSM 17711 / JCM 13418 / NBRC 101707 / SANAE</strain>
    </source>
</reference>
<dbReference type="eggNOG" id="arCOG13245">
    <property type="taxonomic scope" value="Archaea"/>
</dbReference>
<evidence type="ECO:0000313" key="1">
    <source>
        <dbReference type="EMBL" id="BAI62260.1"/>
    </source>
</evidence>
<proteinExistence type="predicted"/>
<dbReference type="InParanoid" id="D1Z0N8"/>
<keyword evidence="2" id="KW-1185">Reference proteome</keyword>
<dbReference type="RefSeq" id="WP_012900934.1">
    <property type="nucleotide sequence ID" value="NC_013665.1"/>
</dbReference>
<dbReference type="KEGG" id="mpd:MCP_2188"/>
<dbReference type="EMBL" id="AP011532">
    <property type="protein sequence ID" value="BAI62260.1"/>
    <property type="molecule type" value="Genomic_DNA"/>
</dbReference>